<reference evidence="1 2" key="1">
    <citation type="submission" date="2024-03" db="EMBL/GenBank/DDBJ databases">
        <title>Aquirufa genome sequencing.</title>
        <authorList>
            <person name="Pitt A."/>
            <person name="Hahn M.W."/>
        </authorList>
    </citation>
    <scope>NUCLEOTIDE SEQUENCE [LARGE SCALE GENOMIC DNA]</scope>
    <source>
        <strain evidence="1 2">KTFRIE-69F</strain>
    </source>
</reference>
<gene>
    <name evidence="1" type="ORF">SKC35_06435</name>
</gene>
<keyword evidence="2" id="KW-1185">Reference proteome</keyword>
<protein>
    <submittedName>
        <fullName evidence="1">Uncharacterized protein</fullName>
    </submittedName>
</protein>
<dbReference type="Proteomes" id="UP001598112">
    <property type="component" value="Unassembled WGS sequence"/>
</dbReference>
<evidence type="ECO:0000313" key="1">
    <source>
        <dbReference type="EMBL" id="MFD3293317.1"/>
    </source>
</evidence>
<proteinExistence type="predicted"/>
<name>A0ABW6D9A8_9BACT</name>
<comment type="caution">
    <text evidence="1">The sequence shown here is derived from an EMBL/GenBank/DDBJ whole genome shotgun (WGS) entry which is preliminary data.</text>
</comment>
<accession>A0ABW6D9A8</accession>
<sequence>MENKVPLTLSECRVIHLTPEGFFKLLFGLFSLLLLNSCSKEVTLDEVRPSSVETISELKTWATKNDKLNQANLIEWNNSIPIMLPDSIKGYAAPVKTASGYKEFITFELGGKRHGWYKSYNRLNSTDMQIVIQTAEGKTLRSGFIRKKSASTPKGKATPMREMNFDTPIDWMLIEEILGILLENVTISAPRLNQGGGGFYFGNTRFDMNTFNYYFEAGYFNAGNYGGGNSPYSFVDYNYTEFEDNFTNPCFSKVLTNLKTHNFHGVIGDIIKNFVNSPTFNLKFSNEPVIWNDDKTHKLDGGYYPSSNTIKLSESSLSQASQEYIAAVIIHEILHAKIGKTEKIDHTTMLREYIKPASEFLHSMYSNIRVDQAETIFIRGVSNNADGYGKIVSFRRSFDIEIEDALLKFYFGHSCN</sequence>
<organism evidence="1 2">
    <name type="scientific">Aquirufa originis</name>
    <dbReference type="NCBI Taxonomy" id="3096514"/>
    <lineage>
        <taxon>Bacteria</taxon>
        <taxon>Pseudomonadati</taxon>
        <taxon>Bacteroidota</taxon>
        <taxon>Cytophagia</taxon>
        <taxon>Cytophagales</taxon>
        <taxon>Flectobacillaceae</taxon>
        <taxon>Aquirufa</taxon>
    </lineage>
</organism>
<dbReference type="RefSeq" id="WP_377978574.1">
    <property type="nucleotide sequence ID" value="NZ_JBBKXY010000002.1"/>
</dbReference>
<evidence type="ECO:0000313" key="2">
    <source>
        <dbReference type="Proteomes" id="UP001598112"/>
    </source>
</evidence>
<dbReference type="EMBL" id="JBBKXY010000002">
    <property type="protein sequence ID" value="MFD3293317.1"/>
    <property type="molecule type" value="Genomic_DNA"/>
</dbReference>